<evidence type="ECO:0000313" key="5">
    <source>
        <dbReference type="Proteomes" id="UP000198367"/>
    </source>
</evidence>
<dbReference type="SUPFAM" id="SSF50129">
    <property type="entry name" value="GroES-like"/>
    <property type="match status" value="1"/>
</dbReference>
<dbReference type="GO" id="GO:0070402">
    <property type="term" value="F:NADPH binding"/>
    <property type="evidence" value="ECO:0007669"/>
    <property type="project" value="TreeGrafter"/>
</dbReference>
<dbReference type="InterPro" id="IPR020843">
    <property type="entry name" value="ER"/>
</dbReference>
<dbReference type="CDD" id="cd05276">
    <property type="entry name" value="p53_inducible_oxidoreductase"/>
    <property type="match status" value="1"/>
</dbReference>
<keyword evidence="5" id="KW-1185">Reference proteome</keyword>
<dbReference type="EMBL" id="CP022358">
    <property type="protein sequence ID" value="ASK67885.1"/>
    <property type="molecule type" value="Genomic_DNA"/>
</dbReference>
<keyword evidence="2" id="KW-0560">Oxidoreductase</keyword>
<dbReference type="AlphaFoldDB" id="A0A220UIG6"/>
<dbReference type="SUPFAM" id="SSF51735">
    <property type="entry name" value="NAD(P)-binding Rossmann-fold domains"/>
    <property type="match status" value="1"/>
</dbReference>
<reference evidence="4 5" key="1">
    <citation type="submission" date="2017-07" db="EMBL/GenBank/DDBJ databases">
        <title>Phenotypical and genomic characterization of a clinical isolate of Shewanella bicestrii sp. nov. producing an extended-spectrum beta-lactamase and a new oxacillinase variant.</title>
        <authorList>
            <person name="Jousset A.B."/>
            <person name="Bonnin R.A."/>
            <person name="Girlich D."/>
            <person name="Dabos L."/>
            <person name="Potron A."/>
            <person name="Dortet L."/>
            <person name="Glaser P."/>
            <person name="Naas T."/>
        </authorList>
    </citation>
    <scope>NUCLEOTIDE SEQUENCE [LARGE SCALE GENOMIC DNA]</scope>
    <source>
        <strain evidence="4 5">JAB-1</strain>
    </source>
</reference>
<dbReference type="Gene3D" id="3.40.50.720">
    <property type="entry name" value="NAD(P)-binding Rossmann-like Domain"/>
    <property type="match status" value="1"/>
</dbReference>
<dbReference type="SMART" id="SM00829">
    <property type="entry name" value="PKS_ER"/>
    <property type="match status" value="1"/>
</dbReference>
<proteinExistence type="predicted"/>
<dbReference type="KEGG" id="sbj:CF168_02870"/>
<evidence type="ECO:0000259" key="3">
    <source>
        <dbReference type="SMART" id="SM00829"/>
    </source>
</evidence>
<name>A0A220UIG6_9GAMM</name>
<dbReference type="InterPro" id="IPR013154">
    <property type="entry name" value="ADH-like_N"/>
</dbReference>
<dbReference type="InterPro" id="IPR011032">
    <property type="entry name" value="GroES-like_sf"/>
</dbReference>
<protein>
    <submittedName>
        <fullName evidence="4">NAD(P)H-quinone oxidoreductase</fullName>
    </submittedName>
</protein>
<dbReference type="RefSeq" id="WP_089066901.1">
    <property type="nucleotide sequence ID" value="NZ_CP022358.1"/>
</dbReference>
<dbReference type="Pfam" id="PF00107">
    <property type="entry name" value="ADH_zinc_N"/>
    <property type="match status" value="1"/>
</dbReference>
<evidence type="ECO:0000256" key="1">
    <source>
        <dbReference type="ARBA" id="ARBA00022857"/>
    </source>
</evidence>
<dbReference type="InterPro" id="IPR013149">
    <property type="entry name" value="ADH-like_C"/>
</dbReference>
<dbReference type="InterPro" id="IPR036291">
    <property type="entry name" value="NAD(P)-bd_dom_sf"/>
</dbReference>
<keyword evidence="1" id="KW-0521">NADP</keyword>
<gene>
    <name evidence="4" type="ORF">CF168_02870</name>
</gene>
<feature type="domain" description="Enoyl reductase (ER)" evidence="3">
    <location>
        <begin position="17"/>
        <end position="330"/>
    </location>
</feature>
<dbReference type="Gene3D" id="3.90.180.10">
    <property type="entry name" value="Medium-chain alcohol dehydrogenases, catalytic domain"/>
    <property type="match status" value="1"/>
</dbReference>
<dbReference type="Pfam" id="PF08240">
    <property type="entry name" value="ADH_N"/>
    <property type="match status" value="1"/>
</dbReference>
<dbReference type="PANTHER" id="PTHR48106:SF8">
    <property type="entry name" value="OS02G0805600 PROTEIN"/>
    <property type="match status" value="1"/>
</dbReference>
<evidence type="ECO:0000313" key="4">
    <source>
        <dbReference type="EMBL" id="ASK67885.1"/>
    </source>
</evidence>
<dbReference type="InterPro" id="IPR014189">
    <property type="entry name" value="Quinone_OxRdtase_PIG3"/>
</dbReference>
<sequence>MSELPHDYTHIYLEQPGEPEVMQLTRSPLPVPSAGQVLIRNRAAGVNGPDIKQRMGMYPPPPGASPIIGLEVAGEICALGDGVTQWQLGDKVCALVPGGGYGEYTLTYAEHCLPIPQGFSELQAAALPETFFTVWGNLFMRAGLKAGETVLIHGGSGGIGSTAISLAKHLGATVIATTGQDAKRDYCAGLGAHLVVNYNTQNFVEEVMAFTQGKGVNVVFDIAGGDFINLNLQALALDGRMVSVSTQRSGKAEVNILQLMAKRIVWTGSTLRPQSVAAKAEIAKQLREQVWPLLDSQQIVPHICATFPLAEAAKAHALMQSGEHRGKVVLTL</sequence>
<dbReference type="GO" id="GO:0016651">
    <property type="term" value="F:oxidoreductase activity, acting on NAD(P)H"/>
    <property type="evidence" value="ECO:0007669"/>
    <property type="project" value="TreeGrafter"/>
</dbReference>
<evidence type="ECO:0000256" key="2">
    <source>
        <dbReference type="ARBA" id="ARBA00023002"/>
    </source>
</evidence>
<organism evidence="4 5">
    <name type="scientific">Shewanella bicestrii</name>
    <dbReference type="NCBI Taxonomy" id="2018305"/>
    <lineage>
        <taxon>Bacteria</taxon>
        <taxon>Pseudomonadati</taxon>
        <taxon>Pseudomonadota</taxon>
        <taxon>Gammaproteobacteria</taxon>
        <taxon>Alteromonadales</taxon>
        <taxon>Shewanellaceae</taxon>
        <taxon>Shewanella</taxon>
    </lineage>
</organism>
<accession>A0A220UIG6</accession>
<dbReference type="PANTHER" id="PTHR48106">
    <property type="entry name" value="QUINONE OXIDOREDUCTASE PIG3-RELATED"/>
    <property type="match status" value="1"/>
</dbReference>
<dbReference type="NCBIfam" id="TIGR02824">
    <property type="entry name" value="quinone_pig3"/>
    <property type="match status" value="1"/>
</dbReference>
<dbReference type="Proteomes" id="UP000198367">
    <property type="component" value="Chromosome"/>
</dbReference>